<evidence type="ECO:0000313" key="3">
    <source>
        <dbReference type="Proteomes" id="UP000784294"/>
    </source>
</evidence>
<accession>A0A448WR16</accession>
<sequence>MTLPYVTKSSYFNLPSSKVIATSRLYPSKDQQRQRTNSLYASPLGYPSYSDGTGHYYTQRRLQSAKRLSDEEYQKAMGSIEPEMDRRLPFRDGDSGIANPARDSFSHKYGETNSSVYFADTPTNFRHVSPTGGTRSTYTDSPKRASPAPEYAIRIPSASGFYTSVLPPHASCRTVKWEDLDSSRFSAGEQNANFEDSPWCHRQPEANTAIQNGNIQNSLSGRFLNVKTPDGPRSGELRPTTNTVTYSSCELVPPLPQAFSLHQSDLSTRTPTVGYPALSSSSIPAPFVASLSSRLRRPPLPRENGPPLCVGPRNTAGPFGFHFEEPGWRKNEVTRLPTLTANHIAVSSLPLPDSASSSIAIAKESGGAGSRALYTRSKLPPELDDEPSWQAGRRLRRTRPDQPVPISDCEFSAISARVFANCSNSSTEHHRLENSHSDYDNLGTKHQVGEDKLEYI</sequence>
<feature type="region of interest" description="Disordered" evidence="1">
    <location>
        <begin position="127"/>
        <end position="147"/>
    </location>
</feature>
<feature type="compositionally biased region" description="Basic and acidic residues" evidence="1">
    <location>
        <begin position="447"/>
        <end position="456"/>
    </location>
</feature>
<dbReference type="Proteomes" id="UP000784294">
    <property type="component" value="Unassembled WGS sequence"/>
</dbReference>
<proteinExistence type="predicted"/>
<reference evidence="2" key="1">
    <citation type="submission" date="2018-11" db="EMBL/GenBank/DDBJ databases">
        <authorList>
            <consortium name="Pathogen Informatics"/>
        </authorList>
    </citation>
    <scope>NUCLEOTIDE SEQUENCE</scope>
</reference>
<name>A0A448WR16_9PLAT</name>
<dbReference type="AlphaFoldDB" id="A0A448WR16"/>
<keyword evidence="3" id="KW-1185">Reference proteome</keyword>
<comment type="caution">
    <text evidence="2">The sequence shown here is derived from an EMBL/GenBank/DDBJ whole genome shotgun (WGS) entry which is preliminary data.</text>
</comment>
<feature type="compositionally biased region" description="Polar residues" evidence="1">
    <location>
        <begin position="127"/>
        <end position="140"/>
    </location>
</feature>
<gene>
    <name evidence="2" type="ORF">PXEA_LOCUS11503</name>
</gene>
<feature type="compositionally biased region" description="Basic and acidic residues" evidence="1">
    <location>
        <begin position="428"/>
        <end position="439"/>
    </location>
</feature>
<feature type="region of interest" description="Disordered" evidence="1">
    <location>
        <begin position="370"/>
        <end position="406"/>
    </location>
</feature>
<evidence type="ECO:0000313" key="2">
    <source>
        <dbReference type="EMBL" id="VEL18063.1"/>
    </source>
</evidence>
<feature type="region of interest" description="Disordered" evidence="1">
    <location>
        <begin position="428"/>
        <end position="456"/>
    </location>
</feature>
<protein>
    <submittedName>
        <fullName evidence="2">Uncharacterized protein</fullName>
    </submittedName>
</protein>
<evidence type="ECO:0000256" key="1">
    <source>
        <dbReference type="SAM" id="MobiDB-lite"/>
    </source>
</evidence>
<dbReference type="EMBL" id="CAAALY010035468">
    <property type="protein sequence ID" value="VEL18063.1"/>
    <property type="molecule type" value="Genomic_DNA"/>
</dbReference>
<organism evidence="2 3">
    <name type="scientific">Protopolystoma xenopodis</name>
    <dbReference type="NCBI Taxonomy" id="117903"/>
    <lineage>
        <taxon>Eukaryota</taxon>
        <taxon>Metazoa</taxon>
        <taxon>Spiralia</taxon>
        <taxon>Lophotrochozoa</taxon>
        <taxon>Platyhelminthes</taxon>
        <taxon>Monogenea</taxon>
        <taxon>Polyopisthocotylea</taxon>
        <taxon>Polystomatidea</taxon>
        <taxon>Polystomatidae</taxon>
        <taxon>Protopolystoma</taxon>
    </lineage>
</organism>